<reference evidence="5 6" key="1">
    <citation type="submission" date="2014-01" db="EMBL/GenBank/DDBJ databases">
        <title>Interspecies Systems Biology Uncovers Metabolites Affecting C. elegans Gene Expression and Life History Traits.</title>
        <authorList>
            <person name="Watson E."/>
            <person name="Macneil L.T."/>
            <person name="Ritter A.D."/>
            <person name="Yilmaz L.S."/>
            <person name="Rosebrock A.P."/>
            <person name="Caudy A.A."/>
            <person name="Walhout A.J."/>
        </authorList>
    </citation>
    <scope>NUCLEOTIDE SEQUENCE [LARGE SCALE GENOMIC DNA]</scope>
    <source>
        <strain evidence="5 6">DA1877</strain>
    </source>
</reference>
<evidence type="ECO:0000256" key="3">
    <source>
        <dbReference type="SAM" id="SignalP"/>
    </source>
</evidence>
<sequence length="182" mass="18765">MHPLSHWPRLAAAASVALLLSACAGYPGQSGHGYPRTAYPTAPQPVTSYPVPAYPATSYPVQQGGGMYGQMAYGQIAHIETVRVQDSSGIGAGGAIVGGVVGGVLGRQVGKGTGRDLATIAGVVGGALAGNAVQNNMGGSVRDIYRVTVQLQDGSQRSFDYPNPPPFRIGDNVRVDGNQIYR</sequence>
<evidence type="ECO:0000313" key="5">
    <source>
        <dbReference type="EMBL" id="EXU81393.1"/>
    </source>
</evidence>
<organism evidence="5 6">
    <name type="scientific">Comamonas aquatica DA1877</name>
    <dbReference type="NCBI Taxonomy" id="1457173"/>
    <lineage>
        <taxon>Bacteria</taxon>
        <taxon>Pseudomonadati</taxon>
        <taxon>Pseudomonadota</taxon>
        <taxon>Betaproteobacteria</taxon>
        <taxon>Burkholderiales</taxon>
        <taxon>Comamonadaceae</taxon>
        <taxon>Comamonas</taxon>
    </lineage>
</organism>
<feature type="chain" id="PRO_5001473009" description="Glycine zipper 2TM domain-containing protein" evidence="3">
    <location>
        <begin position="25"/>
        <end position="182"/>
    </location>
</feature>
<accession>A0A014NPJ4</accession>
<evidence type="ECO:0000313" key="6">
    <source>
        <dbReference type="Proteomes" id="UP000020766"/>
    </source>
</evidence>
<comment type="caution">
    <text evidence="5">The sequence shown here is derived from an EMBL/GenBank/DDBJ whole genome shotgun (WGS) entry which is preliminary data.</text>
</comment>
<feature type="domain" description="Glycine zipper 2TM" evidence="4">
    <location>
        <begin position="93"/>
        <end position="134"/>
    </location>
</feature>
<dbReference type="PANTHER" id="PTHR35603">
    <property type="match status" value="1"/>
</dbReference>
<keyword evidence="2" id="KW-0472">Membrane</keyword>
<proteinExistence type="predicted"/>
<evidence type="ECO:0000256" key="1">
    <source>
        <dbReference type="ARBA" id="ARBA00004370"/>
    </source>
</evidence>
<dbReference type="InterPro" id="IPR008816">
    <property type="entry name" value="Gly_zipper_2TM_dom"/>
</dbReference>
<dbReference type="EMBL" id="JBOK01000003">
    <property type="protein sequence ID" value="EXU81393.1"/>
    <property type="molecule type" value="Genomic_DNA"/>
</dbReference>
<dbReference type="AlphaFoldDB" id="A0A014NPJ4"/>
<keyword evidence="6" id="KW-1185">Reference proteome</keyword>
<feature type="signal peptide" evidence="3">
    <location>
        <begin position="1"/>
        <end position="24"/>
    </location>
</feature>
<dbReference type="InterPro" id="IPR051407">
    <property type="entry name" value="Bact_OM_lipoprot/Surf_antigen"/>
</dbReference>
<dbReference type="Proteomes" id="UP000020766">
    <property type="component" value="Unassembled WGS sequence"/>
</dbReference>
<keyword evidence="3" id="KW-0732">Signal</keyword>
<dbReference type="STRING" id="225991.MA05_06725"/>
<evidence type="ECO:0000259" key="4">
    <source>
        <dbReference type="Pfam" id="PF05433"/>
    </source>
</evidence>
<dbReference type="RefSeq" id="WP_043379448.1">
    <property type="nucleotide sequence ID" value="NZ_JBOK01000003.1"/>
</dbReference>
<protein>
    <recommendedName>
        <fullName evidence="4">Glycine zipper 2TM domain-containing protein</fullName>
    </recommendedName>
</protein>
<dbReference type="Pfam" id="PF05433">
    <property type="entry name" value="Rick_17kDa_Anti"/>
    <property type="match status" value="1"/>
</dbReference>
<evidence type="ECO:0000256" key="2">
    <source>
        <dbReference type="ARBA" id="ARBA00023136"/>
    </source>
</evidence>
<dbReference type="GO" id="GO:0019867">
    <property type="term" value="C:outer membrane"/>
    <property type="evidence" value="ECO:0007669"/>
    <property type="project" value="InterPro"/>
</dbReference>
<dbReference type="PANTHER" id="PTHR35603:SF2">
    <property type="entry name" value="OUTER MEMBRANE LIPOPROTEIN"/>
    <property type="match status" value="1"/>
</dbReference>
<dbReference type="PATRIC" id="fig|1457173.3.peg.803"/>
<comment type="subcellular location">
    <subcellularLocation>
        <location evidence="1">Membrane</location>
    </subcellularLocation>
</comment>
<gene>
    <name evidence="5" type="ORF">AX13_11360</name>
</gene>
<name>A0A014NPJ4_9BURK</name>